<dbReference type="GO" id="GO:0008168">
    <property type="term" value="F:methyltransferase activity"/>
    <property type="evidence" value="ECO:0007669"/>
    <property type="project" value="UniProtKB-KW"/>
</dbReference>
<organism evidence="1 2">
    <name type="scientific">Luteimonas kalidii</name>
    <dbReference type="NCBI Taxonomy" id="3042025"/>
    <lineage>
        <taxon>Bacteria</taxon>
        <taxon>Pseudomonadati</taxon>
        <taxon>Pseudomonadota</taxon>
        <taxon>Gammaproteobacteria</taxon>
        <taxon>Lysobacterales</taxon>
        <taxon>Lysobacteraceae</taxon>
        <taxon>Luteimonas</taxon>
    </lineage>
</organism>
<dbReference type="SUPFAM" id="SSF53335">
    <property type="entry name" value="S-adenosyl-L-methionine-dependent methyltransferases"/>
    <property type="match status" value="1"/>
</dbReference>
<dbReference type="InterPro" id="IPR019410">
    <property type="entry name" value="Methyltransf_16"/>
</dbReference>
<protein>
    <submittedName>
        <fullName evidence="1">Methyltransferase domain-containing protein</fullName>
    </submittedName>
</protein>
<dbReference type="Proteomes" id="UP001156873">
    <property type="component" value="Unassembled WGS sequence"/>
</dbReference>
<dbReference type="EMBL" id="JARXRO010000014">
    <property type="protein sequence ID" value="MDH5833441.1"/>
    <property type="molecule type" value="Genomic_DNA"/>
</dbReference>
<comment type="caution">
    <text evidence="1">The sequence shown here is derived from an EMBL/GenBank/DDBJ whole genome shotgun (WGS) entry which is preliminary data.</text>
</comment>
<dbReference type="GO" id="GO:0032259">
    <property type="term" value="P:methylation"/>
    <property type="evidence" value="ECO:0007669"/>
    <property type="project" value="UniProtKB-KW"/>
</dbReference>
<proteinExistence type="predicted"/>
<name>A0ABT6JRX2_9GAMM</name>
<dbReference type="Gene3D" id="3.40.50.150">
    <property type="entry name" value="Vaccinia Virus protein VP39"/>
    <property type="match status" value="1"/>
</dbReference>
<dbReference type="RefSeq" id="WP_280577705.1">
    <property type="nucleotide sequence ID" value="NZ_JARXRO010000014.1"/>
</dbReference>
<evidence type="ECO:0000313" key="2">
    <source>
        <dbReference type="Proteomes" id="UP001156873"/>
    </source>
</evidence>
<dbReference type="PANTHER" id="PTHR14614">
    <property type="entry name" value="HEPATOCELLULAR CARCINOMA-ASSOCIATED ANTIGEN"/>
    <property type="match status" value="1"/>
</dbReference>
<dbReference type="Pfam" id="PF10294">
    <property type="entry name" value="Methyltransf_16"/>
    <property type="match status" value="1"/>
</dbReference>
<dbReference type="InterPro" id="IPR029063">
    <property type="entry name" value="SAM-dependent_MTases_sf"/>
</dbReference>
<evidence type="ECO:0000313" key="1">
    <source>
        <dbReference type="EMBL" id="MDH5833441.1"/>
    </source>
</evidence>
<sequence>MPGFSTRILTVVVGDHAYRLRVLSDRQQFADPDGHGERLGISSAQWSLFGQLWPSGRLLAEAMDRADVDGKRVLEIGCGIGLASLVLQRRGADVVATDMHPLAESFLAYNAALNALPALHYRQLRWDHPLPTLGEFDMLIASDVLYERGTAGLLSEVVRRHARQGCEVVITDPGRGHSGGFTRLLATQGFDVSESRFAMEDDDRAVSGRLLHYRRAAPPD</sequence>
<gene>
    <name evidence="1" type="ORF">QFW81_05805</name>
</gene>
<reference evidence="1 2" key="1">
    <citation type="submission" date="2023-04" db="EMBL/GenBank/DDBJ databases">
        <title>Luteimonas sp. M1R5S59.</title>
        <authorList>
            <person name="Sun J.-Q."/>
        </authorList>
    </citation>
    <scope>NUCLEOTIDE SEQUENCE [LARGE SCALE GENOMIC DNA]</scope>
    <source>
        <strain evidence="1 2">M1R5S59</strain>
    </source>
</reference>
<keyword evidence="1" id="KW-0489">Methyltransferase</keyword>
<keyword evidence="2" id="KW-1185">Reference proteome</keyword>
<accession>A0ABT6JRX2</accession>
<keyword evidence="1" id="KW-0808">Transferase</keyword>
<dbReference type="CDD" id="cd02440">
    <property type="entry name" value="AdoMet_MTases"/>
    <property type="match status" value="1"/>
</dbReference>